<feature type="region of interest" description="Disordered" evidence="8">
    <location>
        <begin position="1"/>
        <end position="29"/>
    </location>
</feature>
<feature type="transmembrane region" description="Helical" evidence="9">
    <location>
        <begin position="386"/>
        <end position="404"/>
    </location>
</feature>
<evidence type="ECO:0000313" key="10">
    <source>
        <dbReference type="EMBL" id="SEI40998.1"/>
    </source>
</evidence>
<evidence type="ECO:0000313" key="11">
    <source>
        <dbReference type="Proteomes" id="UP000198866"/>
    </source>
</evidence>
<evidence type="ECO:0000256" key="7">
    <source>
        <dbReference type="ARBA" id="ARBA00023136"/>
    </source>
</evidence>
<feature type="transmembrane region" description="Helical" evidence="9">
    <location>
        <begin position="296"/>
        <end position="320"/>
    </location>
</feature>
<evidence type="ECO:0000256" key="6">
    <source>
        <dbReference type="ARBA" id="ARBA00022989"/>
    </source>
</evidence>
<dbReference type="GO" id="GO:0016763">
    <property type="term" value="F:pentosyltransferase activity"/>
    <property type="evidence" value="ECO:0007669"/>
    <property type="project" value="TreeGrafter"/>
</dbReference>
<comment type="subcellular location">
    <subcellularLocation>
        <location evidence="1">Cell membrane</location>
        <topology evidence="1">Multi-pass membrane protein</topology>
    </subcellularLocation>
</comment>
<feature type="transmembrane region" description="Helical" evidence="9">
    <location>
        <begin position="332"/>
        <end position="356"/>
    </location>
</feature>
<dbReference type="PANTHER" id="PTHR33908">
    <property type="entry name" value="MANNOSYLTRANSFERASE YKCB-RELATED"/>
    <property type="match status" value="1"/>
</dbReference>
<dbReference type="GO" id="GO:0010041">
    <property type="term" value="P:response to iron(III) ion"/>
    <property type="evidence" value="ECO:0007669"/>
    <property type="project" value="TreeGrafter"/>
</dbReference>
<evidence type="ECO:0008006" key="12">
    <source>
        <dbReference type="Google" id="ProtNLM"/>
    </source>
</evidence>
<evidence type="ECO:0000256" key="8">
    <source>
        <dbReference type="SAM" id="MobiDB-lite"/>
    </source>
</evidence>
<name>A0A1H6QB55_9BURK</name>
<sequence>MMQMETTQDRAGSADGGARAPGTAPAATAPQARVIRERAAAWFPFAVAGVVALALLLRLPTLSSRSIWMDEAYSYWFSHLSWTDLWTKTPTYETHPPFYYSLLKLWTAWAGTSEAGMRSLSVLASVVTIALTAVAPRLLRLPSRYGSAGIAAAALLAVNEGSIEYAQQARPYALQTLFCTLLILLTASMLRRMFDAQREHARIGSGVRLAVLSGLAGGIVLWLHNTSPFIIFSNSVASFAAIALFSRYRRADLLLATSSLTLSLLVWSPCVPILLIESRTVASAFWVTVSPKMLTWPYTLAAGGKYAFVPAAAIAALAWLRMFRNNRGMAIYVASMLLLPVMCIFTISYLFTPVFITRTFAWMAPLFLFVVSLGLFGAVPSPGLRHGLLAVLIALGLVQCVGYYRTPTEDLRGAVRYLRDNVHAGDAVLLYPNEMEVGLHYYARDLATRFELAAIPARYPALGLTRPYLGSNKGAPAAIESDRAQIDALLATHPRVWLVGAWQDADGVPNVVGSELVRQRGKPAVLADFFGIGIARFGK</sequence>
<dbReference type="GO" id="GO:0005886">
    <property type="term" value="C:plasma membrane"/>
    <property type="evidence" value="ECO:0007669"/>
    <property type="project" value="UniProtKB-SubCell"/>
</dbReference>
<keyword evidence="11" id="KW-1185">Reference proteome</keyword>
<feature type="transmembrane region" description="Helical" evidence="9">
    <location>
        <begin position="115"/>
        <end position="135"/>
    </location>
</feature>
<feature type="transmembrane region" description="Helical" evidence="9">
    <location>
        <begin position="253"/>
        <end position="276"/>
    </location>
</feature>
<feature type="transmembrane region" description="Helical" evidence="9">
    <location>
        <begin position="362"/>
        <end position="379"/>
    </location>
</feature>
<keyword evidence="2" id="KW-1003">Cell membrane</keyword>
<keyword evidence="3" id="KW-0328">Glycosyltransferase</keyword>
<keyword evidence="6 9" id="KW-1133">Transmembrane helix</keyword>
<dbReference type="AlphaFoldDB" id="A0A1H6QB55"/>
<keyword evidence="5 9" id="KW-0812">Transmembrane</keyword>
<evidence type="ECO:0000256" key="9">
    <source>
        <dbReference type="SAM" id="Phobius"/>
    </source>
</evidence>
<dbReference type="GO" id="GO:0009103">
    <property type="term" value="P:lipopolysaccharide biosynthetic process"/>
    <property type="evidence" value="ECO:0007669"/>
    <property type="project" value="UniProtKB-ARBA"/>
</dbReference>
<keyword evidence="4" id="KW-0808">Transferase</keyword>
<organism evidence="10 11">
    <name type="scientific">Paraburkholderia diazotrophica</name>
    <dbReference type="NCBI Taxonomy" id="667676"/>
    <lineage>
        <taxon>Bacteria</taxon>
        <taxon>Pseudomonadati</taxon>
        <taxon>Pseudomonadota</taxon>
        <taxon>Betaproteobacteria</taxon>
        <taxon>Burkholderiales</taxon>
        <taxon>Burkholderiaceae</taxon>
        <taxon>Paraburkholderia</taxon>
    </lineage>
</organism>
<dbReference type="PANTHER" id="PTHR33908:SF3">
    <property type="entry name" value="UNDECAPRENYL PHOSPHATE-ALPHA-4-AMINO-4-DEOXY-L-ARABINOSE ARABINOSYL TRANSFERASE"/>
    <property type="match status" value="1"/>
</dbReference>
<reference evidence="11" key="1">
    <citation type="submission" date="2016-10" db="EMBL/GenBank/DDBJ databases">
        <authorList>
            <person name="Varghese N."/>
            <person name="Submissions S."/>
        </authorList>
    </citation>
    <scope>NUCLEOTIDE SEQUENCE [LARGE SCALE GENOMIC DNA]</scope>
    <source>
        <strain evidence="11">LMG 26031</strain>
    </source>
</reference>
<feature type="transmembrane region" description="Helical" evidence="9">
    <location>
        <begin position="39"/>
        <end position="59"/>
    </location>
</feature>
<evidence type="ECO:0000256" key="5">
    <source>
        <dbReference type="ARBA" id="ARBA00022692"/>
    </source>
</evidence>
<evidence type="ECO:0000256" key="1">
    <source>
        <dbReference type="ARBA" id="ARBA00004651"/>
    </source>
</evidence>
<dbReference type="STRING" id="667676.SAMN05192539_1001228"/>
<evidence type="ECO:0000256" key="4">
    <source>
        <dbReference type="ARBA" id="ARBA00022679"/>
    </source>
</evidence>
<feature type="transmembrane region" description="Helical" evidence="9">
    <location>
        <begin position="229"/>
        <end position="246"/>
    </location>
</feature>
<feature type="transmembrane region" description="Helical" evidence="9">
    <location>
        <begin position="206"/>
        <end position="223"/>
    </location>
</feature>
<feature type="transmembrane region" description="Helical" evidence="9">
    <location>
        <begin position="172"/>
        <end position="194"/>
    </location>
</feature>
<feature type="compositionally biased region" description="Low complexity" evidence="8">
    <location>
        <begin position="9"/>
        <end position="29"/>
    </location>
</feature>
<proteinExistence type="predicted"/>
<dbReference type="EMBL" id="FNYE01000001">
    <property type="protein sequence ID" value="SEI40998.1"/>
    <property type="molecule type" value="Genomic_DNA"/>
</dbReference>
<feature type="transmembrane region" description="Helical" evidence="9">
    <location>
        <begin position="147"/>
        <end position="166"/>
    </location>
</feature>
<evidence type="ECO:0000256" key="2">
    <source>
        <dbReference type="ARBA" id="ARBA00022475"/>
    </source>
</evidence>
<evidence type="ECO:0000256" key="3">
    <source>
        <dbReference type="ARBA" id="ARBA00022676"/>
    </source>
</evidence>
<dbReference type="OrthoDB" id="139918at2"/>
<accession>A0A1H6QB55</accession>
<dbReference type="InterPro" id="IPR050297">
    <property type="entry name" value="LipidA_mod_glycosyltrf_83"/>
</dbReference>
<dbReference type="Proteomes" id="UP000198866">
    <property type="component" value="Unassembled WGS sequence"/>
</dbReference>
<keyword evidence="7 9" id="KW-0472">Membrane</keyword>
<protein>
    <recommendedName>
        <fullName evidence="12">Dolichyl-phosphate-mannose-protein mannosyltransferase</fullName>
    </recommendedName>
</protein>
<gene>
    <name evidence="10" type="ORF">SAMN05192539_1001228</name>
</gene>
<dbReference type="RefSeq" id="WP_090861834.1">
    <property type="nucleotide sequence ID" value="NZ_FNYE01000001.1"/>
</dbReference>